<dbReference type="STRING" id="571913.VV02_05365"/>
<dbReference type="GO" id="GO:0016298">
    <property type="term" value="F:lipase activity"/>
    <property type="evidence" value="ECO:0007669"/>
    <property type="project" value="TreeGrafter"/>
</dbReference>
<gene>
    <name evidence="1" type="ORF">VV02_05365</name>
</gene>
<dbReference type="PANTHER" id="PTHR32015:SF1">
    <property type="entry name" value="LIPASE"/>
    <property type="match status" value="1"/>
</dbReference>
<dbReference type="Pfam" id="PF01674">
    <property type="entry name" value="Lipase_2"/>
    <property type="match status" value="1"/>
</dbReference>
<organism evidence="1 2">
    <name type="scientific">Luteipulveratus mongoliensis</name>
    <dbReference type="NCBI Taxonomy" id="571913"/>
    <lineage>
        <taxon>Bacteria</taxon>
        <taxon>Bacillati</taxon>
        <taxon>Actinomycetota</taxon>
        <taxon>Actinomycetes</taxon>
        <taxon>Micrococcales</taxon>
        <taxon>Dermacoccaceae</taxon>
        <taxon>Luteipulveratus</taxon>
    </lineage>
</organism>
<keyword evidence="2" id="KW-1185">Reference proteome</keyword>
<name>A0A0K1JPM2_9MICO</name>
<dbReference type="SUPFAM" id="SSF53474">
    <property type="entry name" value="alpha/beta-Hydrolases"/>
    <property type="match status" value="1"/>
</dbReference>
<proteinExistence type="predicted"/>
<dbReference type="GO" id="GO:0016042">
    <property type="term" value="P:lipid catabolic process"/>
    <property type="evidence" value="ECO:0007669"/>
    <property type="project" value="InterPro"/>
</dbReference>
<reference evidence="1 2" key="1">
    <citation type="submission" date="2015-03" db="EMBL/GenBank/DDBJ databases">
        <title>Luteipulveratus halotolerans sp. nov., a novel actinobacterium (Dermacoccaceae) from Sarawak, Malaysia.</title>
        <authorList>
            <person name="Juboi H."/>
            <person name="Basik A."/>
            <person name="Shamsul S.S."/>
            <person name="Arnold P."/>
            <person name="Schmitt E.K."/>
            <person name="Sanglier J.-J."/>
            <person name="Yeo T."/>
        </authorList>
    </citation>
    <scope>NUCLEOTIDE SEQUENCE [LARGE SCALE GENOMIC DNA]</scope>
    <source>
        <strain evidence="1 2">MN07-A0370</strain>
    </source>
</reference>
<accession>A0A0K1JPM2</accession>
<evidence type="ECO:0000313" key="2">
    <source>
        <dbReference type="Proteomes" id="UP000066480"/>
    </source>
</evidence>
<dbReference type="InterPro" id="IPR029058">
    <property type="entry name" value="AB_hydrolase_fold"/>
</dbReference>
<sequence>MSAQSASAQTTESAAAAQNPVIFVHGYGGAADDVSAIKQSFLDAGYSADQIHSLDFPNEQVNETTAQQLSTTVNSVLTQSGASKVDVIGFSMGSLSSRYYLKNLGGTAKVEHFASIAGANHGTASANWCWIITSDKACPQMAPGSTFLKNLNADDETPGTTTQYATWASHSDGTISPPESIQLEGAANHWTAEDTDHVGTLTNPAVQRDVIAFFGAAG</sequence>
<evidence type="ECO:0000313" key="1">
    <source>
        <dbReference type="EMBL" id="AKU18661.1"/>
    </source>
</evidence>
<dbReference type="AlphaFoldDB" id="A0A0K1JPM2"/>
<dbReference type="EMBL" id="CP011112">
    <property type="protein sequence ID" value="AKU18661.1"/>
    <property type="molecule type" value="Genomic_DNA"/>
</dbReference>
<protein>
    <recommendedName>
        <fullName evidence="3">Lipase</fullName>
    </recommendedName>
</protein>
<dbReference type="KEGG" id="lmoi:VV02_05365"/>
<evidence type="ECO:0008006" key="3">
    <source>
        <dbReference type="Google" id="ProtNLM"/>
    </source>
</evidence>
<dbReference type="PANTHER" id="PTHR32015">
    <property type="entry name" value="FASTING INDUCED LIPASE"/>
    <property type="match status" value="1"/>
</dbReference>
<dbReference type="InterPro" id="IPR002918">
    <property type="entry name" value="Lipase_EstA/Esterase_EstB"/>
</dbReference>
<dbReference type="Proteomes" id="UP000066480">
    <property type="component" value="Chromosome"/>
</dbReference>
<dbReference type="Gene3D" id="3.40.50.1820">
    <property type="entry name" value="alpha/beta hydrolase"/>
    <property type="match status" value="1"/>
</dbReference>